<keyword evidence="1" id="KW-0723">Serine/threonine-protein kinase</keyword>
<dbReference type="SUPFAM" id="SSF55874">
    <property type="entry name" value="ATPase domain of HSP90 chaperone/DNA topoisomerase II/histidine kinase"/>
    <property type="match status" value="1"/>
</dbReference>
<organism evidence="3">
    <name type="scientific">uncultured bacterium esnapd14</name>
    <dbReference type="NCBI Taxonomy" id="1366594"/>
    <lineage>
        <taxon>Bacteria</taxon>
        <taxon>environmental samples</taxon>
    </lineage>
</organism>
<dbReference type="EMBL" id="KF264553">
    <property type="protein sequence ID" value="AGS49713.1"/>
    <property type="molecule type" value="Genomic_DNA"/>
</dbReference>
<sequence>MTALGDGSPQYEAADGDGASQGATVLQQSFDAGNLSALRQMVAVHAAGLGLRGDRLGGFVLAVNELATNAVQYSGGGRLTLWHQANRLWCRLTNHHATPTRPVITRQRPPADATSGRGLWLVAQLCDHVTVHHGDSAVVTVAVQL</sequence>
<dbReference type="Pfam" id="PF13581">
    <property type="entry name" value="HATPase_c_2"/>
    <property type="match status" value="1"/>
</dbReference>
<evidence type="ECO:0000256" key="1">
    <source>
        <dbReference type="ARBA" id="ARBA00022527"/>
    </source>
</evidence>
<dbReference type="InterPro" id="IPR036890">
    <property type="entry name" value="HATPase_C_sf"/>
</dbReference>
<dbReference type="Gene3D" id="3.30.565.10">
    <property type="entry name" value="Histidine kinase-like ATPase, C-terminal domain"/>
    <property type="match status" value="1"/>
</dbReference>
<accession>S5TMU6</accession>
<dbReference type="GO" id="GO:0004674">
    <property type="term" value="F:protein serine/threonine kinase activity"/>
    <property type="evidence" value="ECO:0007669"/>
    <property type="project" value="UniProtKB-KW"/>
</dbReference>
<reference evidence="3" key="1">
    <citation type="journal article" date="2013" name="Proc. Natl. Acad. Sci. U.S.A.">
        <title>Mapping gene clusters within arrayed metagenomic libraries to expand the structural diversity of biomedically relevant natural products.</title>
        <authorList>
            <person name="Owen J.G."/>
            <person name="Reddy B.V."/>
            <person name="Ternei M.A."/>
            <person name="Charlop-Powers Z."/>
            <person name="Calle P.Y."/>
            <person name="Kim J.H."/>
            <person name="Brady S.F."/>
        </authorList>
    </citation>
    <scope>NUCLEOTIDE SEQUENCE</scope>
</reference>
<evidence type="ECO:0000259" key="2">
    <source>
        <dbReference type="Pfam" id="PF13581"/>
    </source>
</evidence>
<keyword evidence="1" id="KW-0418">Kinase</keyword>
<dbReference type="PANTHER" id="PTHR35526">
    <property type="entry name" value="ANTI-SIGMA-F FACTOR RSBW-RELATED"/>
    <property type="match status" value="1"/>
</dbReference>
<dbReference type="PANTHER" id="PTHR35526:SF3">
    <property type="entry name" value="ANTI-SIGMA-F FACTOR RSBW"/>
    <property type="match status" value="1"/>
</dbReference>
<protein>
    <submittedName>
        <fullName evidence="3">Sigma factor regulator</fullName>
    </submittedName>
</protein>
<dbReference type="AlphaFoldDB" id="S5TMU6"/>
<proteinExistence type="predicted"/>
<keyword evidence="1" id="KW-0808">Transferase</keyword>
<evidence type="ECO:0000313" key="3">
    <source>
        <dbReference type="EMBL" id="AGS49713.1"/>
    </source>
</evidence>
<name>S5TMU6_9BACT</name>
<dbReference type="InterPro" id="IPR003594">
    <property type="entry name" value="HATPase_dom"/>
</dbReference>
<dbReference type="InterPro" id="IPR050267">
    <property type="entry name" value="Anti-sigma-factor_SerPK"/>
</dbReference>
<feature type="domain" description="Histidine kinase/HSP90-like ATPase" evidence="2">
    <location>
        <begin position="31"/>
        <end position="136"/>
    </location>
</feature>
<dbReference type="CDD" id="cd16936">
    <property type="entry name" value="HATPase_RsbW-like"/>
    <property type="match status" value="1"/>
</dbReference>